<evidence type="ECO:0000313" key="3">
    <source>
        <dbReference type="Proteomes" id="UP000326939"/>
    </source>
</evidence>
<sequence>MVSFLTTNKQKSPTSIHFSPTTPTASPSLSFAVSASLHGVNVTELVTFSPYPLAKAPDVSNAGRHLSAAKFHSVLQNAGKLVDTESVADDKGIALAYIRSKVLELKLYFRLALAFS</sequence>
<dbReference type="EMBL" id="VDCV01000013">
    <property type="protein sequence ID" value="KAB5529140.1"/>
    <property type="molecule type" value="Genomic_DNA"/>
</dbReference>
<keyword evidence="3" id="KW-1185">Reference proteome</keyword>
<dbReference type="AlphaFoldDB" id="A0A5N5KFM4"/>
<accession>A0A5N5KFM4</accession>
<evidence type="ECO:0000256" key="1">
    <source>
        <dbReference type="SAM" id="MobiDB-lite"/>
    </source>
</evidence>
<feature type="compositionally biased region" description="Polar residues" evidence="1">
    <location>
        <begin position="1"/>
        <end position="18"/>
    </location>
</feature>
<comment type="caution">
    <text evidence="2">The sequence shown here is derived from an EMBL/GenBank/DDBJ whole genome shotgun (WGS) entry which is preliminary data.</text>
</comment>
<proteinExistence type="predicted"/>
<reference evidence="3" key="1">
    <citation type="journal article" date="2019" name="Gigascience">
        <title>De novo genome assembly of the endangered Acer yangbiense, a plant species with extremely small populations endemic to Yunnan Province, China.</title>
        <authorList>
            <person name="Yang J."/>
            <person name="Wariss H.M."/>
            <person name="Tao L."/>
            <person name="Zhang R."/>
            <person name="Yun Q."/>
            <person name="Hollingsworth P."/>
            <person name="Dao Z."/>
            <person name="Luo G."/>
            <person name="Guo H."/>
            <person name="Ma Y."/>
            <person name="Sun W."/>
        </authorList>
    </citation>
    <scope>NUCLEOTIDE SEQUENCE [LARGE SCALE GENOMIC DNA]</scope>
    <source>
        <strain evidence="3">cv. br00</strain>
    </source>
</reference>
<gene>
    <name evidence="2" type="ORF">DKX38_019221</name>
</gene>
<dbReference type="Proteomes" id="UP000326939">
    <property type="component" value="Chromosome 13"/>
</dbReference>
<evidence type="ECO:0000313" key="2">
    <source>
        <dbReference type="EMBL" id="KAB5529140.1"/>
    </source>
</evidence>
<feature type="region of interest" description="Disordered" evidence="1">
    <location>
        <begin position="1"/>
        <end position="23"/>
    </location>
</feature>
<name>A0A5N5KFM4_9ROSI</name>
<organism evidence="2 3">
    <name type="scientific">Salix brachista</name>
    <dbReference type="NCBI Taxonomy" id="2182728"/>
    <lineage>
        <taxon>Eukaryota</taxon>
        <taxon>Viridiplantae</taxon>
        <taxon>Streptophyta</taxon>
        <taxon>Embryophyta</taxon>
        <taxon>Tracheophyta</taxon>
        <taxon>Spermatophyta</taxon>
        <taxon>Magnoliopsida</taxon>
        <taxon>eudicotyledons</taxon>
        <taxon>Gunneridae</taxon>
        <taxon>Pentapetalae</taxon>
        <taxon>rosids</taxon>
        <taxon>fabids</taxon>
        <taxon>Malpighiales</taxon>
        <taxon>Salicaceae</taxon>
        <taxon>Saliceae</taxon>
        <taxon>Salix</taxon>
    </lineage>
</organism>
<protein>
    <submittedName>
        <fullName evidence="2">Uncharacterized protein</fullName>
    </submittedName>
</protein>